<keyword evidence="8" id="KW-1185">Reference proteome</keyword>
<dbReference type="SUPFAM" id="SSF53850">
    <property type="entry name" value="Periplasmic binding protein-like II"/>
    <property type="match status" value="1"/>
</dbReference>
<dbReference type="FunFam" id="3.90.76.10:FF:000001">
    <property type="entry name" value="Oligopeptide ABC transporter substrate-binding protein"/>
    <property type="match status" value="1"/>
</dbReference>
<dbReference type="Proteomes" id="UP000248330">
    <property type="component" value="Unassembled WGS sequence"/>
</dbReference>
<dbReference type="GO" id="GO:1904680">
    <property type="term" value="F:peptide transmembrane transporter activity"/>
    <property type="evidence" value="ECO:0007669"/>
    <property type="project" value="TreeGrafter"/>
</dbReference>
<dbReference type="GO" id="GO:0043190">
    <property type="term" value="C:ATP-binding cassette (ABC) transporter complex"/>
    <property type="evidence" value="ECO:0007669"/>
    <property type="project" value="InterPro"/>
</dbReference>
<dbReference type="Pfam" id="PF00496">
    <property type="entry name" value="SBP_bac_5"/>
    <property type="match status" value="1"/>
</dbReference>
<dbReference type="Gene3D" id="3.10.105.10">
    <property type="entry name" value="Dipeptide-binding Protein, Domain 3"/>
    <property type="match status" value="1"/>
</dbReference>
<evidence type="ECO:0000256" key="1">
    <source>
        <dbReference type="ARBA" id="ARBA00004196"/>
    </source>
</evidence>
<name>A0A318EFV9_9GAMM</name>
<sequence>MSIALTGPKLGRMRAALWFTTLLLSTLCADVSAAADVLRIGNGPEPETLDPHRVEGVSAGNIVRDLFEGLTAVGDDGSAIPAAARSWEVSDDGRVYRFHLRDDLRWSNGDTVVAADFVFGLQRSVTPDTGSSFARMFEPVRNAAAIIDGRLPAHRLGVQAVDARTLQVTLDAPTPALPGMLAHPSAFPVHRASLSAHGSGFARPGRLVSNGAYRLAGWVVQSHVELERNPHYRAAAAIPWVRYLVTEDIHAELQRFRAGELDITYEIPPLQAARIRREYPGALRIAPYLGVYYYGLNLTRAPFAGKPALRQALSMVIDRQVLADKVLHGLALPAWSFVPPGMHALEAPRPDWQDWTPTRRQAEALRLYRQAGYGDERPLEVEIRYNTHESHRRVATVVAAMWRQALGVRTRLVNEEFKVFLHKRRLRRETQAFRAAWMADFNDPMSFLGILHSEHGKNDSGWVDAGFDAALMRAAATAEPAVRANLLAAAERRILDDVPVIPLYFYVSKHLVAPRVRGWRDNPLDYHYSKDLALDRAPGDR</sequence>
<dbReference type="PANTHER" id="PTHR30290:SF10">
    <property type="entry name" value="PERIPLASMIC OLIGOPEPTIDE-BINDING PROTEIN-RELATED"/>
    <property type="match status" value="1"/>
</dbReference>
<comment type="similarity">
    <text evidence="2">Belongs to the bacterial solute-binding protein 5 family.</text>
</comment>
<keyword evidence="4 5" id="KW-0732">Signal</keyword>
<comment type="subcellular location">
    <subcellularLocation>
        <location evidence="1">Cell envelope</location>
    </subcellularLocation>
</comment>
<dbReference type="InterPro" id="IPR039424">
    <property type="entry name" value="SBP_5"/>
</dbReference>
<comment type="caution">
    <text evidence="7">The sequence shown here is derived from an EMBL/GenBank/DDBJ whole genome shotgun (WGS) entry which is preliminary data.</text>
</comment>
<dbReference type="CDD" id="cd08504">
    <property type="entry name" value="PBP2_OppA"/>
    <property type="match status" value="1"/>
</dbReference>
<dbReference type="AlphaFoldDB" id="A0A318EFV9"/>
<feature type="signal peptide" evidence="5">
    <location>
        <begin position="1"/>
        <end position="34"/>
    </location>
</feature>
<feature type="chain" id="PRO_5016414709" evidence="5">
    <location>
        <begin position="35"/>
        <end position="541"/>
    </location>
</feature>
<accession>A0A318EFV9</accession>
<dbReference type="Gene3D" id="3.90.76.10">
    <property type="entry name" value="Dipeptide-binding Protein, Domain 1"/>
    <property type="match status" value="1"/>
</dbReference>
<reference evidence="7 8" key="1">
    <citation type="submission" date="2018-04" db="EMBL/GenBank/DDBJ databases">
        <title>Genomic Encyclopedia of Type Strains, Phase IV (KMG-IV): sequencing the most valuable type-strain genomes for metagenomic binning, comparative biology and taxonomic classification.</title>
        <authorList>
            <person name="Goeker M."/>
        </authorList>
    </citation>
    <scope>NUCLEOTIDE SEQUENCE [LARGE SCALE GENOMIC DNA]</scope>
    <source>
        <strain evidence="7 8">DSM 104150</strain>
    </source>
</reference>
<evidence type="ECO:0000256" key="2">
    <source>
        <dbReference type="ARBA" id="ARBA00005695"/>
    </source>
</evidence>
<dbReference type="InterPro" id="IPR030678">
    <property type="entry name" value="Peptide/Ni-bd"/>
</dbReference>
<dbReference type="PIRSF" id="PIRSF002741">
    <property type="entry name" value="MppA"/>
    <property type="match status" value="1"/>
</dbReference>
<dbReference type="Gene3D" id="3.40.190.10">
    <property type="entry name" value="Periplasmic binding protein-like II"/>
    <property type="match status" value="1"/>
</dbReference>
<evidence type="ECO:0000313" key="8">
    <source>
        <dbReference type="Proteomes" id="UP000248330"/>
    </source>
</evidence>
<evidence type="ECO:0000256" key="5">
    <source>
        <dbReference type="SAM" id="SignalP"/>
    </source>
</evidence>
<feature type="domain" description="Solute-binding protein family 5" evidence="6">
    <location>
        <begin position="80"/>
        <end position="456"/>
    </location>
</feature>
<evidence type="ECO:0000313" key="7">
    <source>
        <dbReference type="EMBL" id="PXV69639.1"/>
    </source>
</evidence>
<gene>
    <name evidence="7" type="ORF">C8D93_103213</name>
</gene>
<organism evidence="7 8">
    <name type="scientific">Sinimarinibacterium flocculans</name>
    <dbReference type="NCBI Taxonomy" id="985250"/>
    <lineage>
        <taxon>Bacteria</taxon>
        <taxon>Pseudomonadati</taxon>
        <taxon>Pseudomonadota</taxon>
        <taxon>Gammaproteobacteria</taxon>
        <taxon>Nevskiales</taxon>
        <taxon>Nevskiaceae</taxon>
        <taxon>Sinimarinibacterium</taxon>
    </lineage>
</organism>
<keyword evidence="3" id="KW-0813">Transport</keyword>
<dbReference type="GO" id="GO:0015833">
    <property type="term" value="P:peptide transport"/>
    <property type="evidence" value="ECO:0007669"/>
    <property type="project" value="TreeGrafter"/>
</dbReference>
<dbReference type="InterPro" id="IPR000914">
    <property type="entry name" value="SBP_5_dom"/>
</dbReference>
<evidence type="ECO:0000256" key="4">
    <source>
        <dbReference type="ARBA" id="ARBA00022729"/>
    </source>
</evidence>
<evidence type="ECO:0000256" key="3">
    <source>
        <dbReference type="ARBA" id="ARBA00022448"/>
    </source>
</evidence>
<dbReference type="GO" id="GO:0030288">
    <property type="term" value="C:outer membrane-bounded periplasmic space"/>
    <property type="evidence" value="ECO:0007669"/>
    <property type="project" value="UniProtKB-ARBA"/>
</dbReference>
<evidence type="ECO:0000259" key="6">
    <source>
        <dbReference type="Pfam" id="PF00496"/>
    </source>
</evidence>
<proteinExistence type="inferred from homology"/>
<protein>
    <submittedName>
        <fullName evidence="7">Oligopeptide transport system substrate-binding protein</fullName>
    </submittedName>
</protein>
<dbReference type="EMBL" id="QICN01000003">
    <property type="protein sequence ID" value="PXV69639.1"/>
    <property type="molecule type" value="Genomic_DNA"/>
</dbReference>
<dbReference type="PANTHER" id="PTHR30290">
    <property type="entry name" value="PERIPLASMIC BINDING COMPONENT OF ABC TRANSPORTER"/>
    <property type="match status" value="1"/>
</dbReference>